<protein>
    <submittedName>
        <fullName evidence="4">Niban apoptosis regulator 2b</fullName>
    </submittedName>
</protein>
<accession>A0A087XV80</accession>
<feature type="compositionally biased region" description="Basic and acidic residues" evidence="2">
    <location>
        <begin position="923"/>
        <end position="936"/>
    </location>
</feature>
<dbReference type="KEGG" id="pfor:103141942"/>
<dbReference type="GeneID" id="103141942"/>
<dbReference type="OrthoDB" id="8429777at2759"/>
<feature type="region of interest" description="Disordered" evidence="2">
    <location>
        <begin position="870"/>
        <end position="1012"/>
    </location>
</feature>
<feature type="region of interest" description="Disordered" evidence="2">
    <location>
        <begin position="725"/>
        <end position="842"/>
    </location>
</feature>
<dbReference type="InterPro" id="IPR059060">
    <property type="entry name" value="Niban_1/2/3_dom"/>
</dbReference>
<dbReference type="Ensembl" id="ENSPFOT00000009696.2">
    <property type="protein sequence ID" value="ENSPFOP00000009683.2"/>
    <property type="gene ID" value="ENSPFOG00000009573.2"/>
</dbReference>
<proteinExistence type="inferred from homology"/>
<dbReference type="EMBL" id="AYCK01007108">
    <property type="status" value="NOT_ANNOTATED_CDS"/>
    <property type="molecule type" value="Genomic_DNA"/>
</dbReference>
<dbReference type="RefSeq" id="XP_007557837.2">
    <property type="nucleotide sequence ID" value="XM_007557775.2"/>
</dbReference>
<feature type="compositionally biased region" description="Basic and acidic residues" evidence="2">
    <location>
        <begin position="803"/>
        <end position="814"/>
    </location>
</feature>
<dbReference type="GeneTree" id="ENSGT00940000154149"/>
<dbReference type="SUPFAM" id="SSF50729">
    <property type="entry name" value="PH domain-like"/>
    <property type="match status" value="1"/>
</dbReference>
<sequence>MEGVSLQEEKTPLEVWKSVWKSFSLLFAVPHRALEPVTGTLLSAAGFTVEKRRVCSKVFLKTYCGVRSRLGLSSAMGDVVSSHLDEAKREIISARTGVVMAEFGHLYEQQYAVALFNKVRFDLEGGGGLQPQLLQRKNPLVNKSIFSGSIFQCLEENKKWRNRFLFVPDTYNISYYDNKATYDKHLPPKGTINCAGYKVLNSMEQYMDLISSSLPGVKAKVGSAPFLKFPSQFPLMLWHPYARHYFFCVETEKEQQKWHAVLQDCVRHANDGLSEEHEVQTPAFTDTVRLYRQAQGHFGTWEMMCGVPSQILSNLVMESLLPELRELISPRLKGKLHERQRNWMLITDAVYSLVQSQCQSQYEVAVQKCEAARSTLEAFIRTDMDQIITSKEHVTNKIKAVVLPKAEKLLKVSIQPYISSILDALMEPTSRGFFEVRDVFFRELVDMSKNSLNNGTKETVAQHMEKISMLAFHPVKMQSCYEKVEQLSLEGLQQRFDVSSPSVFVQRAQILMRKQMDDAVYTFEQILHQSLESQGTEDLCNTIQRCQDRVIKKFDYDSSTVRKRFFREALLQIFIPYMLKQLTPSCASELPRFQELIFEDFSQFILVENIFEEVVLHSVMKDIMMAVKEAAVQRRHNLYRDSIVLSNSDPSLHLLGESPSIDWAEKYGGKQEEGEELEEVSEGVSESSESQRIRRVKQVVSMIQVEGSSELFRDTPTIDVILEENDGAQEEKADVEATTQTRSPVPKVTESQPDSANGSALNKEEANPEELNKGKDPVEVDSAVKDASGNVEKEQGENLQPVVKEEPSPDKQEMQEPSPCSEEILSDGTKTTPENPSDLSNGFVLEVEKANTKDLLKENAALSNYAVDSASDLSEEFKEVSKAVAEEEALQESEEHLQLPPPSEETASEATHTTLENPSEMSHASDSKENESKAAEPCDQDVPPQAELAADGASVNIQGEENKECHQPVSEELPHLNQEEMDKAVPVSTQLEETRESIPENPVLQHNDNGFQSLTAKVEEQGEVISTSVPQPPE</sequence>
<comment type="similarity">
    <text evidence="1">Belongs to the Niban family.</text>
</comment>
<dbReference type="SMART" id="SM00233">
    <property type="entry name" value="PH"/>
    <property type="match status" value="1"/>
</dbReference>
<dbReference type="PROSITE" id="PS50003">
    <property type="entry name" value="PH_DOMAIN"/>
    <property type="match status" value="1"/>
</dbReference>
<dbReference type="AlphaFoldDB" id="A0A087XV80"/>
<feature type="compositionally biased region" description="Basic and acidic residues" evidence="2">
    <location>
        <begin position="972"/>
        <end position="983"/>
    </location>
</feature>
<feature type="compositionally biased region" description="Low complexity" evidence="2">
    <location>
        <begin position="904"/>
        <end position="916"/>
    </location>
</feature>
<dbReference type="OMA" id="DMMCGVP"/>
<evidence type="ECO:0000313" key="4">
    <source>
        <dbReference type="Ensembl" id="ENSPFOP00000009683.2"/>
    </source>
</evidence>
<reference evidence="5" key="1">
    <citation type="submission" date="2013-10" db="EMBL/GenBank/DDBJ databases">
        <authorList>
            <person name="Schartl M."/>
            <person name="Warren W."/>
        </authorList>
    </citation>
    <scope>NUCLEOTIDE SEQUENCE [LARGE SCALE GENOMIC DNA]</scope>
    <source>
        <strain evidence="5">female</strain>
    </source>
</reference>
<dbReference type="Pfam" id="PF26089">
    <property type="entry name" value="PH_Niban2"/>
    <property type="match status" value="1"/>
</dbReference>
<dbReference type="InterPro" id="IPR001849">
    <property type="entry name" value="PH_domain"/>
</dbReference>
<dbReference type="Pfam" id="PF26086">
    <property type="entry name" value="Niban2"/>
    <property type="match status" value="1"/>
</dbReference>
<feature type="region of interest" description="Disordered" evidence="2">
    <location>
        <begin position="668"/>
        <end position="691"/>
    </location>
</feature>
<dbReference type="Proteomes" id="UP000028760">
    <property type="component" value="Unassembled WGS sequence"/>
</dbReference>
<reference evidence="4" key="3">
    <citation type="submission" date="2025-09" db="UniProtKB">
        <authorList>
            <consortium name="Ensembl"/>
        </authorList>
    </citation>
    <scope>IDENTIFICATION</scope>
</reference>
<dbReference type="PANTHER" id="PTHR14392:SF2">
    <property type="entry name" value="PROTEIN NIBAN 2"/>
    <property type="match status" value="1"/>
</dbReference>
<dbReference type="eggNOG" id="ENOG502QV2S">
    <property type="taxonomic scope" value="Eukaryota"/>
</dbReference>
<feature type="compositionally biased region" description="Basic and acidic residues" evidence="2">
    <location>
        <begin position="875"/>
        <end position="885"/>
    </location>
</feature>
<feature type="compositionally biased region" description="Basic and acidic residues" evidence="2">
    <location>
        <begin position="762"/>
        <end position="784"/>
    </location>
</feature>
<dbReference type="EMBL" id="AYCK01007109">
    <property type="status" value="NOT_ANNOTATED_CDS"/>
    <property type="molecule type" value="Genomic_DNA"/>
</dbReference>
<dbReference type="CDD" id="cd23949">
    <property type="entry name" value="Niban-like"/>
    <property type="match status" value="1"/>
</dbReference>
<feature type="compositionally biased region" description="Polar residues" evidence="2">
    <location>
        <begin position="737"/>
        <end position="760"/>
    </location>
</feature>
<name>A0A087XV80_POEFO</name>
<reference evidence="4" key="2">
    <citation type="submission" date="2025-08" db="UniProtKB">
        <authorList>
            <consortium name="Ensembl"/>
        </authorList>
    </citation>
    <scope>IDENTIFICATION</scope>
</reference>
<feature type="domain" description="PH" evidence="3">
    <location>
        <begin position="143"/>
        <end position="267"/>
    </location>
</feature>
<dbReference type="InterPro" id="IPR026088">
    <property type="entry name" value="Niban-like"/>
</dbReference>
<dbReference type="PANTHER" id="PTHR14392">
    <property type="entry name" value="NIBAN FAMILY MEMBER"/>
    <property type="match status" value="1"/>
</dbReference>
<organism evidence="4 5">
    <name type="scientific">Poecilia formosa</name>
    <name type="common">Amazon molly</name>
    <name type="synonym">Limia formosa</name>
    <dbReference type="NCBI Taxonomy" id="48698"/>
    <lineage>
        <taxon>Eukaryota</taxon>
        <taxon>Metazoa</taxon>
        <taxon>Chordata</taxon>
        <taxon>Craniata</taxon>
        <taxon>Vertebrata</taxon>
        <taxon>Euteleostomi</taxon>
        <taxon>Actinopterygii</taxon>
        <taxon>Neopterygii</taxon>
        <taxon>Teleostei</taxon>
        <taxon>Neoteleostei</taxon>
        <taxon>Acanthomorphata</taxon>
        <taxon>Ovalentaria</taxon>
        <taxon>Atherinomorphae</taxon>
        <taxon>Cyprinodontiformes</taxon>
        <taxon>Poeciliidae</taxon>
        <taxon>Poeciliinae</taxon>
        <taxon>Poecilia</taxon>
    </lineage>
</organism>
<evidence type="ECO:0000256" key="1">
    <source>
        <dbReference type="ARBA" id="ARBA00010251"/>
    </source>
</evidence>
<evidence type="ECO:0000259" key="3">
    <source>
        <dbReference type="PROSITE" id="PS50003"/>
    </source>
</evidence>
<evidence type="ECO:0000313" key="5">
    <source>
        <dbReference type="Proteomes" id="UP000028760"/>
    </source>
</evidence>
<dbReference type="Gene3D" id="2.30.29.30">
    <property type="entry name" value="Pleckstrin-homology domain (PH domain)/Phosphotyrosine-binding domain (PTB)"/>
    <property type="match status" value="1"/>
</dbReference>
<dbReference type="InterPro" id="IPR011993">
    <property type="entry name" value="PH-like_dom_sf"/>
</dbReference>
<feature type="compositionally biased region" description="Polar residues" evidence="2">
    <location>
        <begin position="828"/>
        <end position="840"/>
    </location>
</feature>
<evidence type="ECO:0000256" key="2">
    <source>
        <dbReference type="SAM" id="MobiDB-lite"/>
    </source>
</evidence>
<keyword evidence="5" id="KW-1185">Reference proteome</keyword>